<sequence>MYKDNKGINCGLLLRYNRNIIMLLSEYSKRIKAPSKQQSSRETYQITNGTLSRVFEQNSSQSNNIPNPIKRLEQCFPLYPNLLAEVTKQQRKPSRLHTQASPILLKIANLIGNAQMGKGTGLAFLLLALTPIEYQSTPRSEHCAIPDNTSHKDEIEEIQFKQTQVVTEIPSTAVPSSVLSPDDRRYIFA</sequence>
<evidence type="ECO:0000313" key="2">
    <source>
        <dbReference type="Proteomes" id="UP000092445"/>
    </source>
</evidence>
<dbReference type="AlphaFoldDB" id="A0A1A9Z0C4"/>
<evidence type="ECO:0000313" key="1">
    <source>
        <dbReference type="EnsemblMetazoa" id="GPAI000143-PA"/>
    </source>
</evidence>
<name>A0A1A9Z0C4_GLOPL</name>
<keyword evidence="2" id="KW-1185">Reference proteome</keyword>
<protein>
    <submittedName>
        <fullName evidence="1">Uncharacterized protein</fullName>
    </submittedName>
</protein>
<dbReference type="InterPro" id="IPR027417">
    <property type="entry name" value="P-loop_NTPase"/>
</dbReference>
<proteinExistence type="predicted"/>
<dbReference type="Proteomes" id="UP000092445">
    <property type="component" value="Unassembled WGS sequence"/>
</dbReference>
<dbReference type="EnsemblMetazoa" id="GPAI000143-RA">
    <property type="protein sequence ID" value="GPAI000143-PA"/>
    <property type="gene ID" value="GPAI000143"/>
</dbReference>
<dbReference type="Gene3D" id="3.40.50.300">
    <property type="entry name" value="P-loop containing nucleotide triphosphate hydrolases"/>
    <property type="match status" value="1"/>
</dbReference>
<dbReference type="STRING" id="7398.A0A1A9Z0C4"/>
<organism evidence="1 2">
    <name type="scientific">Glossina pallidipes</name>
    <name type="common">Tsetse fly</name>
    <dbReference type="NCBI Taxonomy" id="7398"/>
    <lineage>
        <taxon>Eukaryota</taxon>
        <taxon>Metazoa</taxon>
        <taxon>Ecdysozoa</taxon>
        <taxon>Arthropoda</taxon>
        <taxon>Hexapoda</taxon>
        <taxon>Insecta</taxon>
        <taxon>Pterygota</taxon>
        <taxon>Neoptera</taxon>
        <taxon>Endopterygota</taxon>
        <taxon>Diptera</taxon>
        <taxon>Brachycera</taxon>
        <taxon>Muscomorpha</taxon>
        <taxon>Hippoboscoidea</taxon>
        <taxon>Glossinidae</taxon>
        <taxon>Glossina</taxon>
    </lineage>
</organism>
<reference evidence="1" key="2">
    <citation type="submission" date="2020-05" db="UniProtKB">
        <authorList>
            <consortium name="EnsemblMetazoa"/>
        </authorList>
    </citation>
    <scope>IDENTIFICATION</scope>
    <source>
        <strain evidence="1">IAEA</strain>
    </source>
</reference>
<accession>A0A1A9Z0C4</accession>
<dbReference type="VEuPathDB" id="VectorBase:GPAI000143"/>
<reference evidence="2" key="1">
    <citation type="submission" date="2014-03" db="EMBL/GenBank/DDBJ databases">
        <authorList>
            <person name="Aksoy S."/>
            <person name="Warren W."/>
            <person name="Wilson R.K."/>
        </authorList>
    </citation>
    <scope>NUCLEOTIDE SEQUENCE [LARGE SCALE GENOMIC DNA]</scope>
    <source>
        <strain evidence="2">IAEA</strain>
    </source>
</reference>